<gene>
    <name evidence="3" type="ORF">OO017_03475</name>
</gene>
<dbReference type="Gene3D" id="3.60.21.10">
    <property type="match status" value="1"/>
</dbReference>
<comment type="caution">
    <text evidence="3">The sequence shown here is derived from an EMBL/GenBank/DDBJ whole genome shotgun (WGS) entry which is preliminary data.</text>
</comment>
<dbReference type="Pfam" id="PF09587">
    <property type="entry name" value="PGA_cap"/>
    <property type="match status" value="1"/>
</dbReference>
<dbReference type="EMBL" id="JAPFQO010000002">
    <property type="protein sequence ID" value="MCX2738995.1"/>
    <property type="molecule type" value="Genomic_DNA"/>
</dbReference>
<reference evidence="3 4" key="1">
    <citation type="submission" date="2022-11" db="EMBL/GenBank/DDBJ databases">
        <title>The characterization of three novel Bacteroidetes species and genomic analysis of their roles in tidal elemental geochemical cycles.</title>
        <authorList>
            <person name="Ma K.-J."/>
        </authorList>
    </citation>
    <scope>NUCLEOTIDE SEQUENCE [LARGE SCALE GENOMIC DNA]</scope>
    <source>
        <strain evidence="3 4">M82</strain>
    </source>
</reference>
<evidence type="ECO:0000313" key="3">
    <source>
        <dbReference type="EMBL" id="MCX2738995.1"/>
    </source>
</evidence>
<dbReference type="Proteomes" id="UP001207228">
    <property type="component" value="Unassembled WGS sequence"/>
</dbReference>
<dbReference type="SUPFAM" id="SSF56300">
    <property type="entry name" value="Metallo-dependent phosphatases"/>
    <property type="match status" value="1"/>
</dbReference>
<dbReference type="InterPro" id="IPR052169">
    <property type="entry name" value="CW_Biosynth-Accessory"/>
</dbReference>
<dbReference type="InterPro" id="IPR019079">
    <property type="entry name" value="Capsule_synth_CapA"/>
</dbReference>
<dbReference type="PANTHER" id="PTHR33393">
    <property type="entry name" value="POLYGLUTAMINE SYNTHESIS ACCESSORY PROTEIN RV0574C-RELATED"/>
    <property type="match status" value="1"/>
</dbReference>
<dbReference type="RefSeq" id="WP_266051053.1">
    <property type="nucleotide sequence ID" value="NZ_JAPFQO010000002.1"/>
</dbReference>
<accession>A0ABT3RB66</accession>
<sequence length="422" mass="46615">MERGAVASLANIFILAGLFYVPLNGCSKPDANVQRSNVYSIGSRTGTGKVYLPPAASGAITLFMCGDVMTGRGIDQILPASVDPRIYESYVKDARDYVRLAERKNGEIQKPVDYKYIWGNALEVWEQEKPDVRLINLETSITTQPEPWPEKEVQYRMHPDNVAVLTIASIDFASLANNHTLDWGRSGLMETLQALGQTNITTAGAGKDLEEAQKPAILKLPKGRVIVVAYGSVSSGVYKEWAATPSRAGVNLLPDLSQEAIQGIAAQVKAVKEPGDVVVFSVHWGSNWGYKIPQAQQDFAHSMIDEAGIDLVFGHSSHHPVGMEVYQGKLIVYGAGDFINDYEGISGHEQYRGDLSLMYFPTLDMETGKLLSLKLVPMQLRKFRLHHASEKDVAWLADVLHRESMVFGTGLVRQKNYLMLDF</sequence>
<protein>
    <submittedName>
        <fullName evidence="3">CapA family protein</fullName>
    </submittedName>
</protein>
<evidence type="ECO:0000256" key="1">
    <source>
        <dbReference type="ARBA" id="ARBA00005662"/>
    </source>
</evidence>
<feature type="domain" description="Capsule synthesis protein CapA" evidence="2">
    <location>
        <begin position="61"/>
        <end position="342"/>
    </location>
</feature>
<proteinExistence type="inferred from homology"/>
<name>A0ABT3RB66_9BACT</name>
<dbReference type="PANTHER" id="PTHR33393:SF11">
    <property type="entry name" value="POLYGLUTAMINE SYNTHESIS ACCESSORY PROTEIN RV0574C-RELATED"/>
    <property type="match status" value="1"/>
</dbReference>
<comment type="similarity">
    <text evidence="1">Belongs to the CapA family.</text>
</comment>
<dbReference type="SMART" id="SM00854">
    <property type="entry name" value="PGA_cap"/>
    <property type="match status" value="1"/>
</dbReference>
<dbReference type="InterPro" id="IPR029052">
    <property type="entry name" value="Metallo-depent_PP-like"/>
</dbReference>
<organism evidence="3 4">
    <name type="scientific">Pontibacter anaerobius</name>
    <dbReference type="NCBI Taxonomy" id="2993940"/>
    <lineage>
        <taxon>Bacteria</taxon>
        <taxon>Pseudomonadati</taxon>
        <taxon>Bacteroidota</taxon>
        <taxon>Cytophagia</taxon>
        <taxon>Cytophagales</taxon>
        <taxon>Hymenobacteraceae</taxon>
        <taxon>Pontibacter</taxon>
    </lineage>
</organism>
<dbReference type="CDD" id="cd07381">
    <property type="entry name" value="MPP_CapA"/>
    <property type="match status" value="1"/>
</dbReference>
<keyword evidence="4" id="KW-1185">Reference proteome</keyword>
<evidence type="ECO:0000259" key="2">
    <source>
        <dbReference type="SMART" id="SM00854"/>
    </source>
</evidence>
<evidence type="ECO:0000313" key="4">
    <source>
        <dbReference type="Proteomes" id="UP001207228"/>
    </source>
</evidence>